<accession>A0A0F9CEH4</accession>
<name>A0A0F9CEH4_9ZZZZ</name>
<proteinExistence type="predicted"/>
<reference evidence="1" key="1">
    <citation type="journal article" date="2015" name="Nature">
        <title>Complex archaea that bridge the gap between prokaryotes and eukaryotes.</title>
        <authorList>
            <person name="Spang A."/>
            <person name="Saw J.H."/>
            <person name="Jorgensen S.L."/>
            <person name="Zaremba-Niedzwiedzka K."/>
            <person name="Martijn J."/>
            <person name="Lind A.E."/>
            <person name="van Eijk R."/>
            <person name="Schleper C."/>
            <person name="Guy L."/>
            <person name="Ettema T.J."/>
        </authorList>
    </citation>
    <scope>NUCLEOTIDE SEQUENCE</scope>
</reference>
<sequence>MLNMAEATTGEDIAQFIVETGKDAVGTYHILTGHEGMGLCFWCGVGLVGRQKRYCKHNAHWREYWRHFSWGFARDWCLERYDNRCANFRHVHSPYSPALALEVHHIIPLEGHDRIWTAYNLPWNLIVLDHWCHVELHAAMRPPKLKLPPPLSADQRVREGQQVMELGIS</sequence>
<organism evidence="1">
    <name type="scientific">marine sediment metagenome</name>
    <dbReference type="NCBI Taxonomy" id="412755"/>
    <lineage>
        <taxon>unclassified sequences</taxon>
        <taxon>metagenomes</taxon>
        <taxon>ecological metagenomes</taxon>
    </lineage>
</organism>
<protein>
    <submittedName>
        <fullName evidence="1">Uncharacterized protein</fullName>
    </submittedName>
</protein>
<dbReference type="AlphaFoldDB" id="A0A0F9CEH4"/>
<dbReference type="EMBL" id="LAZR01047055">
    <property type="protein sequence ID" value="KKK95111.1"/>
    <property type="molecule type" value="Genomic_DNA"/>
</dbReference>
<gene>
    <name evidence="1" type="ORF">LCGC14_2676100</name>
</gene>
<comment type="caution">
    <text evidence="1">The sequence shown here is derived from an EMBL/GenBank/DDBJ whole genome shotgun (WGS) entry which is preliminary data.</text>
</comment>
<evidence type="ECO:0000313" key="1">
    <source>
        <dbReference type="EMBL" id="KKK95111.1"/>
    </source>
</evidence>